<evidence type="ECO:0000256" key="7">
    <source>
        <dbReference type="RuleBase" id="RU003619"/>
    </source>
</evidence>
<dbReference type="RefSeq" id="YP_009033603.1">
    <property type="nucleotide sequence ID" value="NC_024167.1"/>
</dbReference>
<comment type="function">
    <text evidence="6">One of the primary rRNA binding proteins, it binds directly to 16S rRNA where it nucleates assembly of the head domain of the 30S subunit.</text>
</comment>
<geneLocation type="chloroplast" evidence="9"/>
<name>A0A024B3G3_KLEFL</name>
<comment type="similarity">
    <text evidence="1 6 7">Belongs to the universal ribosomal protein uS7 family.</text>
</comment>
<dbReference type="InterPro" id="IPR036823">
    <property type="entry name" value="Ribosomal_uS7_dom_sf"/>
</dbReference>
<keyword evidence="4 6" id="KW-0689">Ribosomal protein</keyword>
<dbReference type="CDD" id="cd14871">
    <property type="entry name" value="uS7_Chloroplast"/>
    <property type="match status" value="1"/>
</dbReference>
<dbReference type="SUPFAM" id="SSF47973">
    <property type="entry name" value="Ribosomal protein S7"/>
    <property type="match status" value="1"/>
</dbReference>
<keyword evidence="9" id="KW-0150">Chloroplast</keyword>
<evidence type="ECO:0000313" key="9">
    <source>
        <dbReference type="EMBL" id="AHZ10985.1"/>
    </source>
</evidence>
<dbReference type="GO" id="GO:0009507">
    <property type="term" value="C:chloroplast"/>
    <property type="evidence" value="ECO:0007669"/>
    <property type="project" value="UniProtKB-SubCell"/>
</dbReference>
<dbReference type="PIRSF" id="PIRSF002122">
    <property type="entry name" value="RPS7p_RPS7a_RPS5e_RPS7o"/>
    <property type="match status" value="1"/>
</dbReference>
<dbReference type="EMBL" id="KJ461680">
    <property type="protein sequence ID" value="AHZ10985.1"/>
    <property type="molecule type" value="Genomic_DNA"/>
</dbReference>
<keyword evidence="2 6" id="KW-0699">rRNA-binding</keyword>
<evidence type="ECO:0000256" key="2">
    <source>
        <dbReference type="ARBA" id="ARBA00022730"/>
    </source>
</evidence>
<dbReference type="GeneID" id="19523764"/>
<dbReference type="AlphaFoldDB" id="A0A024B3G3"/>
<keyword evidence="3 6" id="KW-0694">RNA-binding</keyword>
<dbReference type="InterPro" id="IPR000235">
    <property type="entry name" value="Ribosomal_uS7"/>
</dbReference>
<keyword evidence="9" id="KW-0934">Plastid</keyword>
<dbReference type="GO" id="GO:0015935">
    <property type="term" value="C:small ribosomal subunit"/>
    <property type="evidence" value="ECO:0007669"/>
    <property type="project" value="InterPro"/>
</dbReference>
<feature type="domain" description="Small ribosomal subunit protein uS7" evidence="8">
    <location>
        <begin position="2"/>
        <end position="149"/>
    </location>
</feature>
<dbReference type="InterPro" id="IPR020606">
    <property type="entry name" value="Ribosomal_uS7_CS"/>
</dbReference>
<dbReference type="Gene3D" id="1.10.455.10">
    <property type="entry name" value="Ribosomal protein S7 domain"/>
    <property type="match status" value="1"/>
</dbReference>
<keyword evidence="5 6" id="KW-0687">Ribonucleoprotein</keyword>
<dbReference type="GO" id="GO:0006412">
    <property type="term" value="P:translation"/>
    <property type="evidence" value="ECO:0007669"/>
    <property type="project" value="UniProtKB-UniRule"/>
</dbReference>
<dbReference type="PROSITE" id="PS00052">
    <property type="entry name" value="RIBOSOMAL_S7"/>
    <property type="match status" value="1"/>
</dbReference>
<reference evidence="9" key="1">
    <citation type="journal article" date="2014" name="Genome Biol. Evol.">
        <title>Analyses of charophyte chloroplast genomes help characterize the ancestral chloroplast genome of land plants.</title>
        <authorList>
            <person name="Civan P."/>
            <person name="Foster P.G."/>
            <person name="Embley M.T."/>
            <person name="Seneca A."/>
            <person name="Cox C.J."/>
        </authorList>
    </citation>
    <scope>NUCLEOTIDE SEQUENCE</scope>
</reference>
<evidence type="ECO:0000256" key="3">
    <source>
        <dbReference type="ARBA" id="ARBA00022884"/>
    </source>
</evidence>
<dbReference type="HAMAP" id="MF_00480_B">
    <property type="entry name" value="Ribosomal_uS7_B"/>
    <property type="match status" value="1"/>
</dbReference>
<dbReference type="GO" id="GO:0019843">
    <property type="term" value="F:rRNA binding"/>
    <property type="evidence" value="ECO:0007669"/>
    <property type="project" value="UniProtKB-UniRule"/>
</dbReference>
<evidence type="ECO:0000256" key="4">
    <source>
        <dbReference type="ARBA" id="ARBA00022980"/>
    </source>
</evidence>
<accession>A0A024B3G3</accession>
<comment type="subcellular location">
    <subcellularLocation>
        <location evidence="6">Plastid</location>
        <location evidence="6">Chloroplast</location>
    </subcellularLocation>
</comment>
<dbReference type="NCBIfam" id="TIGR01029">
    <property type="entry name" value="rpsG_bact"/>
    <property type="match status" value="1"/>
</dbReference>
<dbReference type="GO" id="GO:0003735">
    <property type="term" value="F:structural constituent of ribosome"/>
    <property type="evidence" value="ECO:0007669"/>
    <property type="project" value="InterPro"/>
</dbReference>
<dbReference type="Pfam" id="PF00177">
    <property type="entry name" value="Ribosomal_S7"/>
    <property type="match status" value="1"/>
</dbReference>
<evidence type="ECO:0000259" key="8">
    <source>
        <dbReference type="Pfam" id="PF00177"/>
    </source>
</evidence>
<dbReference type="PANTHER" id="PTHR11205">
    <property type="entry name" value="RIBOSOMAL PROTEIN S7"/>
    <property type="match status" value="1"/>
</dbReference>
<sequence length="156" mass="17858">MSRRKRAAKRPLRQEIVYRSRLASMIVSRILKNGKKSLASRLFYQAMGKVRVKVKKDPLSILNQAVLHTTPRVVLKARRIGGSTYQVPLQVNPERGHALAIRWLLNASRKRPGRDMGSKLANEILDASKRIGNAIRKREEVHRMAEANKAYAHLRF</sequence>
<protein>
    <recommendedName>
        <fullName evidence="6">Small ribosomal subunit protein uS7c</fullName>
    </recommendedName>
</protein>
<organism evidence="9">
    <name type="scientific">Klebsormidium flaccidum</name>
    <name type="common">Filamentous green alga</name>
    <name type="synonym">Ulothrix flaccida</name>
    <dbReference type="NCBI Taxonomy" id="3175"/>
    <lineage>
        <taxon>Eukaryota</taxon>
        <taxon>Viridiplantae</taxon>
        <taxon>Streptophyta</taxon>
        <taxon>Klebsormidiophyceae</taxon>
        <taxon>Klebsormidiales</taxon>
        <taxon>Klebsormidiaceae</taxon>
        <taxon>Klebsormidium</taxon>
    </lineage>
</organism>
<dbReference type="OMA" id="YEAMTHI"/>
<dbReference type="FunFam" id="1.10.455.10:FF:000001">
    <property type="entry name" value="30S ribosomal protein S7"/>
    <property type="match status" value="1"/>
</dbReference>
<gene>
    <name evidence="6 9" type="primary">rps7</name>
</gene>
<evidence type="ECO:0000256" key="5">
    <source>
        <dbReference type="ARBA" id="ARBA00023274"/>
    </source>
</evidence>
<dbReference type="InterPro" id="IPR005717">
    <property type="entry name" value="Ribosomal_uS7_bac/org-type"/>
</dbReference>
<evidence type="ECO:0000256" key="1">
    <source>
        <dbReference type="ARBA" id="ARBA00007151"/>
    </source>
</evidence>
<comment type="subunit">
    <text evidence="6">Part of the 30S ribosomal subunit.</text>
</comment>
<evidence type="ECO:0000256" key="6">
    <source>
        <dbReference type="HAMAP-Rule" id="MF_00480"/>
    </source>
</evidence>
<proteinExistence type="inferred from homology"/>
<dbReference type="InterPro" id="IPR023798">
    <property type="entry name" value="Ribosomal_uS7_dom"/>
</dbReference>